<name>A0AAV9WF84_9PEZI</name>
<dbReference type="PANTHER" id="PTHR11592">
    <property type="entry name" value="GLUTATHIONE PEROXIDASE"/>
    <property type="match status" value="1"/>
</dbReference>
<dbReference type="AlphaFoldDB" id="A0AAV9WF84"/>
<dbReference type="Pfam" id="PF00255">
    <property type="entry name" value="GSHPx"/>
    <property type="match status" value="1"/>
</dbReference>
<keyword evidence="4 7" id="KW-0560">Oxidoreductase</keyword>
<dbReference type="PRINTS" id="PR01011">
    <property type="entry name" value="GLUTPROXDASE"/>
</dbReference>
<evidence type="ECO:0000256" key="1">
    <source>
        <dbReference type="ARBA" id="ARBA00006926"/>
    </source>
</evidence>
<dbReference type="PROSITE" id="PS51355">
    <property type="entry name" value="GLUTATHIONE_PEROXID_3"/>
    <property type="match status" value="1"/>
</dbReference>
<dbReference type="Gene3D" id="3.40.30.10">
    <property type="entry name" value="Glutaredoxin"/>
    <property type="match status" value="1"/>
</dbReference>
<comment type="catalytic activity">
    <reaction evidence="6">
        <text>a hydroperoxide + [thioredoxin]-dithiol = an alcohol + [thioredoxin]-disulfide + H2O</text>
        <dbReference type="Rhea" id="RHEA:62620"/>
        <dbReference type="Rhea" id="RHEA-COMP:10698"/>
        <dbReference type="Rhea" id="RHEA-COMP:10700"/>
        <dbReference type="ChEBI" id="CHEBI:15377"/>
        <dbReference type="ChEBI" id="CHEBI:29950"/>
        <dbReference type="ChEBI" id="CHEBI:30879"/>
        <dbReference type="ChEBI" id="CHEBI:35924"/>
        <dbReference type="ChEBI" id="CHEBI:50058"/>
        <dbReference type="EC" id="1.11.1.24"/>
    </reaction>
</comment>
<keyword evidence="2 7" id="KW-0575">Peroxidase</keyword>
<keyword evidence="5" id="KW-0676">Redox-active center</keyword>
<sequence>MPVLRCCSTTTRLFSSIQQYAPRNRHTLASAFTPPSPPHRINISHLHTPAASASLKEKLPTTATVEEIHIKEQMASATSLDFYSYKPLDKKGEEFDLSQLKGKVVLIVNVASKCGFTPQYEGLEKLYAQYQDQGLVVLGFPCNQFGGQAPGTSEEQVSFCTLTYGVKFPVLGKIDVNGDKAHPLYEWLKKEKPGLLGMKRIKWNFEKFLISRDGKVVERWASTTTPASLTPRVEEELKKSSSQPDTAPVAGPSDSA</sequence>
<keyword evidence="10" id="KW-1185">Reference proteome</keyword>
<gene>
    <name evidence="9" type="ORF">TWF481_005735</name>
</gene>
<dbReference type="InterPro" id="IPR036249">
    <property type="entry name" value="Thioredoxin-like_sf"/>
</dbReference>
<dbReference type="PANTHER" id="PTHR11592:SF78">
    <property type="entry name" value="GLUTATHIONE PEROXIDASE"/>
    <property type="match status" value="1"/>
</dbReference>
<dbReference type="CDD" id="cd00340">
    <property type="entry name" value="GSH_Peroxidase"/>
    <property type="match status" value="1"/>
</dbReference>
<evidence type="ECO:0000256" key="8">
    <source>
        <dbReference type="SAM" id="MobiDB-lite"/>
    </source>
</evidence>
<organism evidence="9 10">
    <name type="scientific">Arthrobotrys musiformis</name>
    <dbReference type="NCBI Taxonomy" id="47236"/>
    <lineage>
        <taxon>Eukaryota</taxon>
        <taxon>Fungi</taxon>
        <taxon>Dikarya</taxon>
        <taxon>Ascomycota</taxon>
        <taxon>Pezizomycotina</taxon>
        <taxon>Orbiliomycetes</taxon>
        <taxon>Orbiliales</taxon>
        <taxon>Orbiliaceae</taxon>
        <taxon>Arthrobotrys</taxon>
    </lineage>
</organism>
<proteinExistence type="inferred from homology"/>
<dbReference type="SUPFAM" id="SSF52833">
    <property type="entry name" value="Thioredoxin-like"/>
    <property type="match status" value="1"/>
</dbReference>
<dbReference type="InterPro" id="IPR029760">
    <property type="entry name" value="GPX_CS"/>
</dbReference>
<protein>
    <recommendedName>
        <fullName evidence="7">Glutathione peroxidase</fullName>
    </recommendedName>
</protein>
<evidence type="ECO:0000256" key="5">
    <source>
        <dbReference type="ARBA" id="ARBA00023284"/>
    </source>
</evidence>
<evidence type="ECO:0000256" key="7">
    <source>
        <dbReference type="RuleBase" id="RU000499"/>
    </source>
</evidence>
<evidence type="ECO:0000256" key="3">
    <source>
        <dbReference type="ARBA" id="ARBA00022862"/>
    </source>
</evidence>
<evidence type="ECO:0000256" key="6">
    <source>
        <dbReference type="ARBA" id="ARBA00049091"/>
    </source>
</evidence>
<dbReference type="PROSITE" id="PS00763">
    <property type="entry name" value="GLUTATHIONE_PEROXID_2"/>
    <property type="match status" value="1"/>
</dbReference>
<dbReference type="Proteomes" id="UP001370758">
    <property type="component" value="Unassembled WGS sequence"/>
</dbReference>
<feature type="region of interest" description="Disordered" evidence="8">
    <location>
        <begin position="227"/>
        <end position="256"/>
    </location>
</feature>
<dbReference type="GO" id="GO:0034599">
    <property type="term" value="P:cellular response to oxidative stress"/>
    <property type="evidence" value="ECO:0007669"/>
    <property type="project" value="TreeGrafter"/>
</dbReference>
<dbReference type="PROSITE" id="PS00460">
    <property type="entry name" value="GLUTATHIONE_PEROXID_1"/>
    <property type="match status" value="1"/>
</dbReference>
<comment type="similarity">
    <text evidence="1 7">Belongs to the glutathione peroxidase family.</text>
</comment>
<reference evidence="9 10" key="1">
    <citation type="submission" date="2023-08" db="EMBL/GenBank/DDBJ databases">
        <authorList>
            <person name="Palmer J.M."/>
        </authorList>
    </citation>
    <scope>NUCLEOTIDE SEQUENCE [LARGE SCALE GENOMIC DNA]</scope>
    <source>
        <strain evidence="9 10">TWF481</strain>
    </source>
</reference>
<dbReference type="FunFam" id="3.40.30.10:FF:000010">
    <property type="entry name" value="Glutathione peroxidase"/>
    <property type="match status" value="1"/>
</dbReference>
<evidence type="ECO:0000313" key="10">
    <source>
        <dbReference type="Proteomes" id="UP001370758"/>
    </source>
</evidence>
<keyword evidence="3" id="KW-0049">Antioxidant</keyword>
<evidence type="ECO:0000256" key="2">
    <source>
        <dbReference type="ARBA" id="ARBA00022559"/>
    </source>
</evidence>
<comment type="caution">
    <text evidence="9">The sequence shown here is derived from an EMBL/GenBank/DDBJ whole genome shotgun (WGS) entry which is preliminary data.</text>
</comment>
<evidence type="ECO:0000256" key="4">
    <source>
        <dbReference type="ARBA" id="ARBA00023002"/>
    </source>
</evidence>
<evidence type="ECO:0000313" key="9">
    <source>
        <dbReference type="EMBL" id="KAK6507290.1"/>
    </source>
</evidence>
<accession>A0AAV9WF84</accession>
<dbReference type="GO" id="GO:0140824">
    <property type="term" value="F:thioredoxin-dependent peroxiredoxin activity"/>
    <property type="evidence" value="ECO:0007669"/>
    <property type="project" value="UniProtKB-EC"/>
</dbReference>
<dbReference type="EMBL" id="JAVHJL010000003">
    <property type="protein sequence ID" value="KAK6507290.1"/>
    <property type="molecule type" value="Genomic_DNA"/>
</dbReference>
<dbReference type="InterPro" id="IPR029759">
    <property type="entry name" value="GPX_AS"/>
</dbReference>
<dbReference type="InterPro" id="IPR000889">
    <property type="entry name" value="Glutathione_peroxidase"/>
</dbReference>